<keyword evidence="2" id="KW-1003">Cell membrane</keyword>
<feature type="transmembrane region" description="Helical" evidence="7">
    <location>
        <begin position="20"/>
        <end position="43"/>
    </location>
</feature>
<dbReference type="OrthoDB" id="9808633at2"/>
<comment type="subcellular location">
    <subcellularLocation>
        <location evidence="1">Cell inner membrane</location>
    </subcellularLocation>
</comment>
<evidence type="ECO:0000256" key="6">
    <source>
        <dbReference type="ARBA" id="ARBA00023315"/>
    </source>
</evidence>
<gene>
    <name evidence="8" type="ORF">FPE01S_01_11060</name>
</gene>
<dbReference type="EMBL" id="BBWV01000001">
    <property type="protein sequence ID" value="GAO42093.1"/>
    <property type="molecule type" value="Genomic_DNA"/>
</dbReference>
<dbReference type="PANTHER" id="PTHR30606">
    <property type="entry name" value="LIPID A BIOSYNTHESIS LAUROYL ACYLTRANSFERASE"/>
    <property type="match status" value="1"/>
</dbReference>
<dbReference type="AlphaFoldDB" id="A0A0E9MX63"/>
<dbReference type="PANTHER" id="PTHR30606:SF9">
    <property type="entry name" value="LIPID A BIOSYNTHESIS LAUROYLTRANSFERASE"/>
    <property type="match status" value="1"/>
</dbReference>
<keyword evidence="4 8" id="KW-0808">Transferase</keyword>
<dbReference type="RefSeq" id="WP_046367849.1">
    <property type="nucleotide sequence ID" value="NZ_BBWV01000001.1"/>
</dbReference>
<dbReference type="GO" id="GO:0009247">
    <property type="term" value="P:glycolipid biosynthetic process"/>
    <property type="evidence" value="ECO:0007669"/>
    <property type="project" value="UniProtKB-ARBA"/>
</dbReference>
<evidence type="ECO:0000256" key="5">
    <source>
        <dbReference type="ARBA" id="ARBA00023136"/>
    </source>
</evidence>
<dbReference type="STRING" id="1220578.FPE01S_01_11060"/>
<dbReference type="GO" id="GO:0016746">
    <property type="term" value="F:acyltransferase activity"/>
    <property type="evidence" value="ECO:0007669"/>
    <property type="project" value="UniProtKB-KW"/>
</dbReference>
<sequence length="296" mass="33714">MPSWQGKSKTTPLGYRIFVWVLRTLGLMPAYGLLTVVAIYYCFFSPVSTRNLQVYFRQRLGYGKWKTWRSIYSNYYCFGQTLIDKIAVQAGLQTPFTFDFDGEEHLRQMVAGGRGGLLISAHIGNWEIAGHLLKRLNTTINVVMFDGEDEKIKAYLEQVTGGRNMKVILIKADLSHIFAIHAALEANELVCMHADRFVAGNKTVQAEFLGAPAHFPAGPFVLGARLGVPVSFVYAFKESATHYHFFASELKSYGEPDRKEREQKMLADFLRETAAKTRQYPLQWFNYYDFWKADAG</sequence>
<dbReference type="GO" id="GO:0005886">
    <property type="term" value="C:plasma membrane"/>
    <property type="evidence" value="ECO:0007669"/>
    <property type="project" value="UniProtKB-SubCell"/>
</dbReference>
<accession>A0A0E9MX63</accession>
<evidence type="ECO:0000256" key="4">
    <source>
        <dbReference type="ARBA" id="ARBA00022679"/>
    </source>
</evidence>
<evidence type="ECO:0000313" key="9">
    <source>
        <dbReference type="Proteomes" id="UP000033121"/>
    </source>
</evidence>
<evidence type="ECO:0000256" key="3">
    <source>
        <dbReference type="ARBA" id="ARBA00022519"/>
    </source>
</evidence>
<keyword evidence="7" id="KW-1133">Transmembrane helix</keyword>
<comment type="caution">
    <text evidence="8">The sequence shown here is derived from an EMBL/GenBank/DDBJ whole genome shotgun (WGS) entry which is preliminary data.</text>
</comment>
<evidence type="ECO:0000256" key="2">
    <source>
        <dbReference type="ARBA" id="ARBA00022475"/>
    </source>
</evidence>
<organism evidence="8 9">
    <name type="scientific">Flavihumibacter petaseus NBRC 106054</name>
    <dbReference type="NCBI Taxonomy" id="1220578"/>
    <lineage>
        <taxon>Bacteria</taxon>
        <taxon>Pseudomonadati</taxon>
        <taxon>Bacteroidota</taxon>
        <taxon>Chitinophagia</taxon>
        <taxon>Chitinophagales</taxon>
        <taxon>Chitinophagaceae</taxon>
        <taxon>Flavihumibacter</taxon>
    </lineage>
</organism>
<keyword evidence="6 8" id="KW-0012">Acyltransferase</keyword>
<dbReference type="Proteomes" id="UP000033121">
    <property type="component" value="Unassembled WGS sequence"/>
</dbReference>
<dbReference type="CDD" id="cd07984">
    <property type="entry name" value="LPLAT_LABLAT-like"/>
    <property type="match status" value="1"/>
</dbReference>
<evidence type="ECO:0000256" key="7">
    <source>
        <dbReference type="SAM" id="Phobius"/>
    </source>
</evidence>
<reference evidence="8 9" key="1">
    <citation type="submission" date="2015-04" db="EMBL/GenBank/DDBJ databases">
        <title>Whole genome shotgun sequence of Flavihumibacter petaseus NBRC 106054.</title>
        <authorList>
            <person name="Miyazawa S."/>
            <person name="Hosoyama A."/>
            <person name="Hashimoto M."/>
            <person name="Noguchi M."/>
            <person name="Tsuchikane K."/>
            <person name="Ohji S."/>
            <person name="Yamazoe A."/>
            <person name="Ichikawa N."/>
            <person name="Kimura A."/>
            <person name="Fujita N."/>
        </authorList>
    </citation>
    <scope>NUCLEOTIDE SEQUENCE [LARGE SCALE GENOMIC DNA]</scope>
    <source>
        <strain evidence="8 9">NBRC 106054</strain>
    </source>
</reference>
<protein>
    <submittedName>
        <fullName evidence="8">Putative acyltransferase</fullName>
    </submittedName>
</protein>
<keyword evidence="7" id="KW-0812">Transmembrane</keyword>
<evidence type="ECO:0000256" key="1">
    <source>
        <dbReference type="ARBA" id="ARBA00004533"/>
    </source>
</evidence>
<keyword evidence="9" id="KW-1185">Reference proteome</keyword>
<evidence type="ECO:0000313" key="8">
    <source>
        <dbReference type="EMBL" id="GAO42093.1"/>
    </source>
</evidence>
<name>A0A0E9MX63_9BACT</name>
<dbReference type="InterPro" id="IPR004960">
    <property type="entry name" value="LipA_acyltrans"/>
</dbReference>
<proteinExistence type="predicted"/>
<dbReference type="Pfam" id="PF03279">
    <property type="entry name" value="Lip_A_acyltrans"/>
    <property type="match status" value="1"/>
</dbReference>
<keyword evidence="5 7" id="KW-0472">Membrane</keyword>
<keyword evidence="3" id="KW-0997">Cell inner membrane</keyword>